<organism evidence="1 2">
    <name type="scientific">Priestia taiwanensis</name>
    <dbReference type="NCBI Taxonomy" id="1347902"/>
    <lineage>
        <taxon>Bacteria</taxon>
        <taxon>Bacillati</taxon>
        <taxon>Bacillota</taxon>
        <taxon>Bacilli</taxon>
        <taxon>Bacillales</taxon>
        <taxon>Bacillaceae</taxon>
        <taxon>Priestia</taxon>
    </lineage>
</organism>
<sequence>MGKEKKNRKHGCGCGCGCEHAHEHEHIHEHAYEPEWKNELRYIQEQLDHQIQMHQQFQEQIMEQFQVKQVQEHVHNESEVDFVPAREEIDTDIGEESHFPSKHTYINVWSRVNQVVAQNNSISFERNGPLAGGITRINNHTLLIEEAGDYLISLAISFIANGNVTETDSVALFINDIEIPFSQSRFASRATCVDDVNHVFQINGTGIYTIPKGTIFQVRNVGVNQIDVCSADGANSASLTLVKL</sequence>
<dbReference type="EMBL" id="BMFK01000001">
    <property type="protein sequence ID" value="GGE61070.1"/>
    <property type="molecule type" value="Genomic_DNA"/>
</dbReference>
<comment type="caution">
    <text evidence="1">The sequence shown here is derived from an EMBL/GenBank/DDBJ whole genome shotgun (WGS) entry which is preliminary data.</text>
</comment>
<keyword evidence="2" id="KW-1185">Reference proteome</keyword>
<dbReference type="InterPro" id="IPR008983">
    <property type="entry name" value="Tumour_necrosis_fac-like_dom"/>
</dbReference>
<dbReference type="Proteomes" id="UP000605259">
    <property type="component" value="Unassembled WGS sequence"/>
</dbReference>
<name>A0A917AMW1_9BACI</name>
<gene>
    <name evidence="1" type="ORF">GCM10007140_09230</name>
</gene>
<evidence type="ECO:0000313" key="2">
    <source>
        <dbReference type="Proteomes" id="UP000605259"/>
    </source>
</evidence>
<dbReference type="RefSeq" id="WP_188387245.1">
    <property type="nucleotide sequence ID" value="NZ_BMFK01000001.1"/>
</dbReference>
<accession>A0A917AMW1</accession>
<reference evidence="1" key="1">
    <citation type="journal article" date="2014" name="Int. J. Syst. Evol. Microbiol.">
        <title>Complete genome sequence of Corynebacterium casei LMG S-19264T (=DSM 44701T), isolated from a smear-ripened cheese.</title>
        <authorList>
            <consortium name="US DOE Joint Genome Institute (JGI-PGF)"/>
            <person name="Walter F."/>
            <person name="Albersmeier A."/>
            <person name="Kalinowski J."/>
            <person name="Ruckert C."/>
        </authorList>
    </citation>
    <scope>NUCLEOTIDE SEQUENCE</scope>
    <source>
        <strain evidence="1">CGMCC 1.12698</strain>
    </source>
</reference>
<dbReference type="AlphaFoldDB" id="A0A917AMW1"/>
<dbReference type="Gene3D" id="2.60.120.40">
    <property type="match status" value="1"/>
</dbReference>
<reference evidence="1" key="2">
    <citation type="submission" date="2020-09" db="EMBL/GenBank/DDBJ databases">
        <authorList>
            <person name="Sun Q."/>
            <person name="Zhou Y."/>
        </authorList>
    </citation>
    <scope>NUCLEOTIDE SEQUENCE</scope>
    <source>
        <strain evidence="1">CGMCC 1.12698</strain>
    </source>
</reference>
<proteinExistence type="predicted"/>
<evidence type="ECO:0000313" key="1">
    <source>
        <dbReference type="EMBL" id="GGE61070.1"/>
    </source>
</evidence>
<protein>
    <submittedName>
        <fullName evidence="1">Uncharacterized protein</fullName>
    </submittedName>
</protein>